<comment type="caution">
    <text evidence="1">The sequence shown here is derived from an EMBL/GenBank/DDBJ whole genome shotgun (WGS) entry which is preliminary data.</text>
</comment>
<sequence>MPFVKVEVTQEESEILLLRDEELNRVYQATGGGQITAAAWDFPARWYVNEEEDASFCMLCMGDSPMSDPRHLYILRINKYYIIFQLVGFTTVKFIHGSPLLDNDLYRVKYLILAGLNSIGYWGVGITDTVDLVLDPAFEFSQKIGG</sequence>
<evidence type="ECO:0000313" key="2">
    <source>
        <dbReference type="Proteomes" id="UP000607331"/>
    </source>
</evidence>
<protein>
    <submittedName>
        <fullName evidence="1">Uncharacterized protein</fullName>
    </submittedName>
</protein>
<reference evidence="1 2" key="1">
    <citation type="submission" date="2020-04" db="EMBL/GenBank/DDBJ databases">
        <title>The draft genome of Kluyvera sichuanensis strain SCKS090646.</title>
        <authorList>
            <person name="Wei L."/>
            <person name="Liu L."/>
            <person name="Feng Y."/>
            <person name="Zong Z."/>
        </authorList>
    </citation>
    <scope>NUCLEOTIDE SEQUENCE [LARGE SCALE GENOMIC DNA]</scope>
    <source>
        <strain evidence="1 2">090646</strain>
    </source>
</reference>
<evidence type="ECO:0000313" key="1">
    <source>
        <dbReference type="EMBL" id="MBC1187635.1"/>
    </source>
</evidence>
<dbReference type="RefSeq" id="WP_185669160.1">
    <property type="nucleotide sequence ID" value="NZ_JABBJF010000020.1"/>
</dbReference>
<dbReference type="EMBL" id="JABBJF010000020">
    <property type="protein sequence ID" value="MBC1187635.1"/>
    <property type="molecule type" value="Genomic_DNA"/>
</dbReference>
<organism evidence="1 2">
    <name type="scientific">Kluyvera sichuanensis</name>
    <dbReference type="NCBI Taxonomy" id="2725494"/>
    <lineage>
        <taxon>Bacteria</taxon>
        <taxon>Pseudomonadati</taxon>
        <taxon>Pseudomonadota</taxon>
        <taxon>Gammaproteobacteria</taxon>
        <taxon>Enterobacterales</taxon>
        <taxon>Enterobacteriaceae</taxon>
        <taxon>Kluyvera</taxon>
    </lineage>
</organism>
<accession>A0ABR6RX83</accession>
<name>A0ABR6RX83_9ENTR</name>
<proteinExistence type="predicted"/>
<gene>
    <name evidence="1" type="ORF">HII27_18120</name>
</gene>
<keyword evidence="2" id="KW-1185">Reference proteome</keyword>
<dbReference type="Proteomes" id="UP000607331">
    <property type="component" value="Unassembled WGS sequence"/>
</dbReference>